<evidence type="ECO:0000313" key="3">
    <source>
        <dbReference type="Proteomes" id="UP000002051"/>
    </source>
</evidence>
<gene>
    <name evidence="1" type="ordered locus">MTR_4g109350</name>
</gene>
<organism evidence="1 3">
    <name type="scientific">Medicago truncatula</name>
    <name type="common">Barrel medic</name>
    <name type="synonym">Medicago tribuloides</name>
    <dbReference type="NCBI Taxonomy" id="3880"/>
    <lineage>
        <taxon>Eukaryota</taxon>
        <taxon>Viridiplantae</taxon>
        <taxon>Streptophyta</taxon>
        <taxon>Embryophyta</taxon>
        <taxon>Tracheophyta</taxon>
        <taxon>Spermatophyta</taxon>
        <taxon>Magnoliopsida</taxon>
        <taxon>eudicotyledons</taxon>
        <taxon>Gunneridae</taxon>
        <taxon>Pentapetalae</taxon>
        <taxon>rosids</taxon>
        <taxon>fabids</taxon>
        <taxon>Fabales</taxon>
        <taxon>Fabaceae</taxon>
        <taxon>Papilionoideae</taxon>
        <taxon>50 kb inversion clade</taxon>
        <taxon>NPAAA clade</taxon>
        <taxon>Hologalegina</taxon>
        <taxon>IRL clade</taxon>
        <taxon>Trifolieae</taxon>
        <taxon>Medicago</taxon>
    </lineage>
</organism>
<reference evidence="1 3" key="1">
    <citation type="journal article" date="2011" name="Nature">
        <title>The Medicago genome provides insight into the evolution of rhizobial symbioses.</title>
        <authorList>
            <person name="Young N.D."/>
            <person name="Debelle F."/>
            <person name="Oldroyd G.E."/>
            <person name="Geurts R."/>
            <person name="Cannon S.B."/>
            <person name="Udvardi M.K."/>
            <person name="Benedito V.A."/>
            <person name="Mayer K.F."/>
            <person name="Gouzy J."/>
            <person name="Schoof H."/>
            <person name="Van de Peer Y."/>
            <person name="Proost S."/>
            <person name="Cook D.R."/>
            <person name="Meyers B.C."/>
            <person name="Spannagl M."/>
            <person name="Cheung F."/>
            <person name="De Mita S."/>
            <person name="Krishnakumar V."/>
            <person name="Gundlach H."/>
            <person name="Zhou S."/>
            <person name="Mudge J."/>
            <person name="Bharti A.K."/>
            <person name="Murray J.D."/>
            <person name="Naoumkina M.A."/>
            <person name="Rosen B."/>
            <person name="Silverstein K.A."/>
            <person name="Tang H."/>
            <person name="Rombauts S."/>
            <person name="Zhao P.X."/>
            <person name="Zhou P."/>
            <person name="Barbe V."/>
            <person name="Bardou P."/>
            <person name="Bechner M."/>
            <person name="Bellec A."/>
            <person name="Berger A."/>
            <person name="Berges H."/>
            <person name="Bidwell S."/>
            <person name="Bisseling T."/>
            <person name="Choisne N."/>
            <person name="Couloux A."/>
            <person name="Denny R."/>
            <person name="Deshpande S."/>
            <person name="Dai X."/>
            <person name="Doyle J.J."/>
            <person name="Dudez A.M."/>
            <person name="Farmer A.D."/>
            <person name="Fouteau S."/>
            <person name="Franken C."/>
            <person name="Gibelin C."/>
            <person name="Gish J."/>
            <person name="Goldstein S."/>
            <person name="Gonzalez A.J."/>
            <person name="Green P.J."/>
            <person name="Hallab A."/>
            <person name="Hartog M."/>
            <person name="Hua A."/>
            <person name="Humphray S.J."/>
            <person name="Jeong D.H."/>
            <person name="Jing Y."/>
            <person name="Jocker A."/>
            <person name="Kenton S.M."/>
            <person name="Kim D.J."/>
            <person name="Klee K."/>
            <person name="Lai H."/>
            <person name="Lang C."/>
            <person name="Lin S."/>
            <person name="Macmil S.L."/>
            <person name="Magdelenat G."/>
            <person name="Matthews L."/>
            <person name="McCorrison J."/>
            <person name="Monaghan E.L."/>
            <person name="Mun J.H."/>
            <person name="Najar F.Z."/>
            <person name="Nicholson C."/>
            <person name="Noirot C."/>
            <person name="O'Bleness M."/>
            <person name="Paule C.R."/>
            <person name="Poulain J."/>
            <person name="Prion F."/>
            <person name="Qin B."/>
            <person name="Qu C."/>
            <person name="Retzel E.F."/>
            <person name="Riddle C."/>
            <person name="Sallet E."/>
            <person name="Samain S."/>
            <person name="Samson N."/>
            <person name="Sanders I."/>
            <person name="Saurat O."/>
            <person name="Scarpelli C."/>
            <person name="Schiex T."/>
            <person name="Segurens B."/>
            <person name="Severin A.J."/>
            <person name="Sherrier D.J."/>
            <person name="Shi R."/>
            <person name="Sims S."/>
            <person name="Singer S.R."/>
            <person name="Sinharoy S."/>
            <person name="Sterck L."/>
            <person name="Viollet A."/>
            <person name="Wang B.B."/>
            <person name="Wang K."/>
            <person name="Wang M."/>
            <person name="Wang X."/>
            <person name="Warfsmann J."/>
            <person name="Weissenbach J."/>
            <person name="White D.D."/>
            <person name="White J.D."/>
            <person name="Wiley G.B."/>
            <person name="Wincker P."/>
            <person name="Xing Y."/>
            <person name="Yang L."/>
            <person name="Yao Z."/>
            <person name="Ying F."/>
            <person name="Zhai J."/>
            <person name="Zhou L."/>
            <person name="Zuber A."/>
            <person name="Denarie J."/>
            <person name="Dixon R.A."/>
            <person name="May G.D."/>
            <person name="Schwartz D.C."/>
            <person name="Rogers J."/>
            <person name="Quetier F."/>
            <person name="Town C.D."/>
            <person name="Roe B.A."/>
        </authorList>
    </citation>
    <scope>NUCLEOTIDE SEQUENCE [LARGE SCALE GENOMIC DNA]</scope>
    <source>
        <strain evidence="1">A17</strain>
        <strain evidence="2 3">cv. Jemalong A17</strain>
    </source>
</reference>
<dbReference type="Proteomes" id="UP000002051">
    <property type="component" value="Chromosome 4"/>
</dbReference>
<accession>A0A072URL7</accession>
<dbReference type="AlphaFoldDB" id="A0A072URL7"/>
<reference evidence="1 3" key="2">
    <citation type="journal article" date="2014" name="BMC Genomics">
        <title>An improved genome release (version Mt4.0) for the model legume Medicago truncatula.</title>
        <authorList>
            <person name="Tang H."/>
            <person name="Krishnakumar V."/>
            <person name="Bidwell S."/>
            <person name="Rosen B."/>
            <person name="Chan A."/>
            <person name="Zhou S."/>
            <person name="Gentzbittel L."/>
            <person name="Childs K.L."/>
            <person name="Yandell M."/>
            <person name="Gundlach H."/>
            <person name="Mayer K.F."/>
            <person name="Schwartz D.C."/>
            <person name="Town C.D."/>
        </authorList>
    </citation>
    <scope>GENOME REANNOTATION</scope>
    <source>
        <strain evidence="1">A17</strain>
        <strain evidence="2 3">cv. Jemalong A17</strain>
    </source>
</reference>
<dbReference type="HOGENOM" id="CLU_2213833_0_0_1"/>
<evidence type="ECO:0000313" key="1">
    <source>
        <dbReference type="EMBL" id="KEH31996.1"/>
    </source>
</evidence>
<dbReference type="EMBL" id="CM001220">
    <property type="protein sequence ID" value="KEH31996.1"/>
    <property type="molecule type" value="Genomic_DNA"/>
</dbReference>
<protein>
    <submittedName>
        <fullName evidence="1 2">Uncharacterized protein</fullName>
    </submittedName>
</protein>
<keyword evidence="3" id="KW-1185">Reference proteome</keyword>
<reference evidence="2" key="3">
    <citation type="submission" date="2015-04" db="UniProtKB">
        <authorList>
            <consortium name="EnsemblPlants"/>
        </authorList>
    </citation>
    <scope>IDENTIFICATION</scope>
    <source>
        <strain evidence="2">cv. Jemalong A17</strain>
    </source>
</reference>
<proteinExistence type="predicted"/>
<name>A0A072URL7_MEDTR</name>
<sequence length="107" mass="12447">MSDVVAQSWTKKILCGETIYKNDQSTHHQVKIISKHLVVKPIAPKYKGKTLQWWVSIPNHTFHTKDSICCYLIIHQRKGKFYFLTIFRTSTTDISATSKLTNRKLKP</sequence>
<evidence type="ECO:0000313" key="2">
    <source>
        <dbReference type="EnsemblPlants" id="KEH31996"/>
    </source>
</evidence>
<dbReference type="EnsemblPlants" id="KEH31996">
    <property type="protein sequence ID" value="KEH31996"/>
    <property type="gene ID" value="MTR_4g109350"/>
</dbReference>